<keyword evidence="2" id="KW-1185">Reference proteome</keyword>
<reference evidence="1" key="1">
    <citation type="journal article" date="2022" name="bioRxiv">
        <title>Sequencing and chromosome-scale assembly of the giantPleurodeles waltlgenome.</title>
        <authorList>
            <person name="Brown T."/>
            <person name="Elewa A."/>
            <person name="Iarovenko S."/>
            <person name="Subramanian E."/>
            <person name="Araus A.J."/>
            <person name="Petzold A."/>
            <person name="Susuki M."/>
            <person name="Suzuki K.-i.T."/>
            <person name="Hayashi T."/>
            <person name="Toyoda A."/>
            <person name="Oliveira C."/>
            <person name="Osipova E."/>
            <person name="Leigh N.D."/>
            <person name="Simon A."/>
            <person name="Yun M.H."/>
        </authorList>
    </citation>
    <scope>NUCLEOTIDE SEQUENCE</scope>
    <source>
        <strain evidence="1">20211129_DDA</strain>
        <tissue evidence="1">Liver</tissue>
    </source>
</reference>
<gene>
    <name evidence="1" type="ORF">NDU88_007866</name>
</gene>
<sequence>MGALLARGGHEACRSIYRVRTRDKVQVVRRAAVRSTVEVKSCTRTGRYSGLLLSFRTGETEGVQILTTCGALKPLRQERWRADCQSRAKEGLKLR</sequence>
<accession>A0AAV7VTT5</accession>
<evidence type="ECO:0000313" key="2">
    <source>
        <dbReference type="Proteomes" id="UP001066276"/>
    </source>
</evidence>
<evidence type="ECO:0000313" key="1">
    <source>
        <dbReference type="EMBL" id="KAJ1204085.1"/>
    </source>
</evidence>
<dbReference type="AlphaFoldDB" id="A0AAV7VTT5"/>
<name>A0AAV7VTT5_PLEWA</name>
<organism evidence="1 2">
    <name type="scientific">Pleurodeles waltl</name>
    <name type="common">Iberian ribbed newt</name>
    <dbReference type="NCBI Taxonomy" id="8319"/>
    <lineage>
        <taxon>Eukaryota</taxon>
        <taxon>Metazoa</taxon>
        <taxon>Chordata</taxon>
        <taxon>Craniata</taxon>
        <taxon>Vertebrata</taxon>
        <taxon>Euteleostomi</taxon>
        <taxon>Amphibia</taxon>
        <taxon>Batrachia</taxon>
        <taxon>Caudata</taxon>
        <taxon>Salamandroidea</taxon>
        <taxon>Salamandridae</taxon>
        <taxon>Pleurodelinae</taxon>
        <taxon>Pleurodeles</taxon>
    </lineage>
</organism>
<dbReference type="EMBL" id="JANPWB010000003">
    <property type="protein sequence ID" value="KAJ1204085.1"/>
    <property type="molecule type" value="Genomic_DNA"/>
</dbReference>
<dbReference type="Proteomes" id="UP001066276">
    <property type="component" value="Chromosome 2_1"/>
</dbReference>
<protein>
    <submittedName>
        <fullName evidence="1">Uncharacterized protein</fullName>
    </submittedName>
</protein>
<proteinExistence type="predicted"/>
<comment type="caution">
    <text evidence="1">The sequence shown here is derived from an EMBL/GenBank/DDBJ whole genome shotgun (WGS) entry which is preliminary data.</text>
</comment>